<accession>A0A0D3ITC2</accession>
<sequence length="102" mass="11304">MFCGFRVRPSLTCPRRRCPPLPRQPPACCSRSARCPTTGTSRRVGALVWLNADLRSDSAARLGAAHGSNRPACKLDDRFGSYAADKELRFKAKWSARGYTFV</sequence>
<keyword evidence="2" id="KW-1185">Reference proteome</keyword>
<evidence type="ECO:0000313" key="1">
    <source>
        <dbReference type="EnsemblProtists" id="EOD14507"/>
    </source>
</evidence>
<reference evidence="2" key="1">
    <citation type="journal article" date="2013" name="Nature">
        <title>Pan genome of the phytoplankton Emiliania underpins its global distribution.</title>
        <authorList>
            <person name="Read B.A."/>
            <person name="Kegel J."/>
            <person name="Klute M.J."/>
            <person name="Kuo A."/>
            <person name="Lefebvre S.C."/>
            <person name="Maumus F."/>
            <person name="Mayer C."/>
            <person name="Miller J."/>
            <person name="Monier A."/>
            <person name="Salamov A."/>
            <person name="Young J."/>
            <person name="Aguilar M."/>
            <person name="Claverie J.M."/>
            <person name="Frickenhaus S."/>
            <person name="Gonzalez K."/>
            <person name="Herman E.K."/>
            <person name="Lin Y.C."/>
            <person name="Napier J."/>
            <person name="Ogata H."/>
            <person name="Sarno A.F."/>
            <person name="Shmutz J."/>
            <person name="Schroeder D."/>
            <person name="de Vargas C."/>
            <person name="Verret F."/>
            <person name="von Dassow P."/>
            <person name="Valentin K."/>
            <person name="Van de Peer Y."/>
            <person name="Wheeler G."/>
            <person name="Dacks J.B."/>
            <person name="Delwiche C.F."/>
            <person name="Dyhrman S.T."/>
            <person name="Glockner G."/>
            <person name="John U."/>
            <person name="Richards T."/>
            <person name="Worden A.Z."/>
            <person name="Zhang X."/>
            <person name="Grigoriev I.V."/>
            <person name="Allen A.E."/>
            <person name="Bidle K."/>
            <person name="Borodovsky M."/>
            <person name="Bowler C."/>
            <person name="Brownlee C."/>
            <person name="Cock J.M."/>
            <person name="Elias M."/>
            <person name="Gladyshev V.N."/>
            <person name="Groth M."/>
            <person name="Guda C."/>
            <person name="Hadaegh A."/>
            <person name="Iglesias-Rodriguez M.D."/>
            <person name="Jenkins J."/>
            <person name="Jones B.M."/>
            <person name="Lawson T."/>
            <person name="Leese F."/>
            <person name="Lindquist E."/>
            <person name="Lobanov A."/>
            <person name="Lomsadze A."/>
            <person name="Malik S.B."/>
            <person name="Marsh M.E."/>
            <person name="Mackinder L."/>
            <person name="Mock T."/>
            <person name="Mueller-Roeber B."/>
            <person name="Pagarete A."/>
            <person name="Parker M."/>
            <person name="Probert I."/>
            <person name="Quesneville H."/>
            <person name="Raines C."/>
            <person name="Rensing S.A."/>
            <person name="Riano-Pachon D.M."/>
            <person name="Richier S."/>
            <person name="Rokitta S."/>
            <person name="Shiraiwa Y."/>
            <person name="Soanes D.M."/>
            <person name="van der Giezen M."/>
            <person name="Wahlund T.M."/>
            <person name="Williams B."/>
            <person name="Wilson W."/>
            <person name="Wolfe G."/>
            <person name="Wurch L.L."/>
        </authorList>
    </citation>
    <scope>NUCLEOTIDE SEQUENCE</scope>
</reference>
<dbReference type="EnsemblProtists" id="EOD14507">
    <property type="protein sequence ID" value="EOD14507"/>
    <property type="gene ID" value="EMIHUDRAFT_448099"/>
</dbReference>
<protein>
    <submittedName>
        <fullName evidence="1">Uncharacterized protein</fullName>
    </submittedName>
</protein>
<reference evidence="1" key="2">
    <citation type="submission" date="2024-10" db="UniProtKB">
        <authorList>
            <consortium name="EnsemblProtists"/>
        </authorList>
    </citation>
    <scope>IDENTIFICATION</scope>
</reference>
<dbReference type="Proteomes" id="UP000013827">
    <property type="component" value="Unassembled WGS sequence"/>
</dbReference>
<evidence type="ECO:0000313" key="2">
    <source>
        <dbReference type="Proteomes" id="UP000013827"/>
    </source>
</evidence>
<name>A0A0D3ITC2_EMIH1</name>
<organism evidence="1 2">
    <name type="scientific">Emiliania huxleyi (strain CCMP1516)</name>
    <dbReference type="NCBI Taxonomy" id="280463"/>
    <lineage>
        <taxon>Eukaryota</taxon>
        <taxon>Haptista</taxon>
        <taxon>Haptophyta</taxon>
        <taxon>Prymnesiophyceae</taxon>
        <taxon>Isochrysidales</taxon>
        <taxon>Noelaerhabdaceae</taxon>
        <taxon>Emiliania</taxon>
    </lineage>
</organism>
<proteinExistence type="predicted"/>
<dbReference type="AlphaFoldDB" id="A0A0D3ITC2"/>
<dbReference type="PaxDb" id="2903-EOD14507"/>